<evidence type="ECO:0000256" key="5">
    <source>
        <dbReference type="ARBA" id="ARBA00012267"/>
    </source>
</evidence>
<protein>
    <recommendedName>
        <fullName evidence="16">Trimethyllysine dioxygenase</fullName>
        <ecNumber evidence="5">1.14.11.8</ecNumber>
    </recommendedName>
    <alternativeName>
        <fullName evidence="12">Epsilon-trimethyllysine 2-oxoglutarate dioxygenase</fullName>
    </alternativeName>
    <alternativeName>
        <fullName evidence="11">TML hydroxylase</fullName>
    </alternativeName>
    <alternativeName>
        <fullName evidence="13">TML-alpha-ketoglutarate dioxygenase</fullName>
    </alternativeName>
</protein>
<evidence type="ECO:0000256" key="13">
    <source>
        <dbReference type="ARBA" id="ARBA00032283"/>
    </source>
</evidence>
<evidence type="ECO:0000256" key="11">
    <source>
        <dbReference type="ARBA" id="ARBA00030363"/>
    </source>
</evidence>
<comment type="cofactor">
    <cofactor evidence="1">
        <name>Fe(2+)</name>
        <dbReference type="ChEBI" id="CHEBI:29033"/>
    </cofactor>
</comment>
<feature type="domain" description="Gamma-butyrobetaine hydroxylase-like N-terminal" evidence="19">
    <location>
        <begin position="104"/>
        <end position="179"/>
    </location>
</feature>
<evidence type="ECO:0000256" key="12">
    <source>
        <dbReference type="ARBA" id="ARBA00031778"/>
    </source>
</evidence>
<dbReference type="GO" id="GO:0045329">
    <property type="term" value="P:carnitine biosynthetic process"/>
    <property type="evidence" value="ECO:0007669"/>
    <property type="project" value="UniProtKB-KW"/>
</dbReference>
<dbReference type="Pfam" id="PF02668">
    <property type="entry name" value="TauD"/>
    <property type="match status" value="1"/>
</dbReference>
<dbReference type="Gene3D" id="3.30.2020.30">
    <property type="match status" value="1"/>
</dbReference>
<dbReference type="SUPFAM" id="SSF51197">
    <property type="entry name" value="Clavaminate synthase-like"/>
    <property type="match status" value="1"/>
</dbReference>
<reference evidence="21" key="1">
    <citation type="journal article" date="2014" name="BMC Genomics">
        <title>Genome characteristics reveal the impact of lichenization on lichen-forming fungus Endocarpon pusillum Hedwig (Verrucariales, Ascomycota).</title>
        <authorList>
            <person name="Wang Y.-Y."/>
            <person name="Liu B."/>
            <person name="Zhang X.-Y."/>
            <person name="Zhou Q.-M."/>
            <person name="Zhang T."/>
            <person name="Li H."/>
            <person name="Yu Y.-F."/>
            <person name="Zhang X.-L."/>
            <person name="Hao X.-Y."/>
            <person name="Wang M."/>
            <person name="Wang L."/>
            <person name="Wei J.-C."/>
        </authorList>
    </citation>
    <scope>NUCLEOTIDE SEQUENCE [LARGE SCALE GENOMIC DNA]</scope>
    <source>
        <strain evidence="21">Z07020 / HMAS-L-300199</strain>
    </source>
</reference>
<evidence type="ECO:0000256" key="9">
    <source>
        <dbReference type="ARBA" id="ARBA00023002"/>
    </source>
</evidence>
<dbReference type="InterPro" id="IPR010376">
    <property type="entry name" value="GBBH-like_N"/>
</dbReference>
<dbReference type="InterPro" id="IPR050411">
    <property type="entry name" value="AlphaKG_dependent_hydroxylases"/>
</dbReference>
<evidence type="ECO:0000256" key="4">
    <source>
        <dbReference type="ARBA" id="ARBA00008654"/>
    </source>
</evidence>
<feature type="region of interest" description="Disordered" evidence="17">
    <location>
        <begin position="68"/>
        <end position="94"/>
    </location>
</feature>
<keyword evidence="6" id="KW-0479">Metal-binding</keyword>
<dbReference type="GO" id="GO:0050353">
    <property type="term" value="F:trimethyllysine dioxygenase activity"/>
    <property type="evidence" value="ECO:0007669"/>
    <property type="project" value="UniProtKB-EC"/>
</dbReference>
<proteinExistence type="inferred from homology"/>
<organism evidence="20 21">
    <name type="scientific">Endocarpon pusillum (strain Z07020 / HMAS-L-300199)</name>
    <name type="common">Lichen-forming fungus</name>
    <dbReference type="NCBI Taxonomy" id="1263415"/>
    <lineage>
        <taxon>Eukaryota</taxon>
        <taxon>Fungi</taxon>
        <taxon>Dikarya</taxon>
        <taxon>Ascomycota</taxon>
        <taxon>Pezizomycotina</taxon>
        <taxon>Eurotiomycetes</taxon>
        <taxon>Chaetothyriomycetidae</taxon>
        <taxon>Verrucariales</taxon>
        <taxon>Verrucariaceae</taxon>
        <taxon>Endocarpon</taxon>
    </lineage>
</organism>
<evidence type="ECO:0000256" key="17">
    <source>
        <dbReference type="SAM" id="MobiDB-lite"/>
    </source>
</evidence>
<evidence type="ECO:0000256" key="2">
    <source>
        <dbReference type="ARBA" id="ARBA00001961"/>
    </source>
</evidence>
<keyword evidence="10" id="KW-0408">Iron</keyword>
<dbReference type="Proteomes" id="UP000019373">
    <property type="component" value="Unassembled WGS sequence"/>
</dbReference>
<evidence type="ECO:0000256" key="3">
    <source>
        <dbReference type="ARBA" id="ARBA00005022"/>
    </source>
</evidence>
<dbReference type="GO" id="GO:0046872">
    <property type="term" value="F:metal ion binding"/>
    <property type="evidence" value="ECO:0007669"/>
    <property type="project" value="UniProtKB-KW"/>
</dbReference>
<keyword evidence="8" id="KW-0223">Dioxygenase</keyword>
<dbReference type="Pfam" id="PF06155">
    <property type="entry name" value="GBBH-like_N"/>
    <property type="match status" value="1"/>
</dbReference>
<comment type="pathway">
    <text evidence="3">Amine and polyamine biosynthesis; carnitine biosynthesis.</text>
</comment>
<feature type="domain" description="TauD/TfdA-like" evidence="18">
    <location>
        <begin position="212"/>
        <end position="476"/>
    </location>
</feature>
<comment type="catalytic activity">
    <reaction evidence="15">
        <text>N(6),N(6),N(6)-trimethyl-L-lysine + 2-oxoglutarate + O2 = (3S)-3-hydroxy-N(6),N(6),N(6)-trimethyl-L-lysine + succinate + CO2</text>
        <dbReference type="Rhea" id="RHEA:14181"/>
        <dbReference type="ChEBI" id="CHEBI:15379"/>
        <dbReference type="ChEBI" id="CHEBI:16526"/>
        <dbReference type="ChEBI" id="CHEBI:16810"/>
        <dbReference type="ChEBI" id="CHEBI:30031"/>
        <dbReference type="ChEBI" id="CHEBI:58100"/>
        <dbReference type="ChEBI" id="CHEBI:141499"/>
        <dbReference type="EC" id="1.14.11.8"/>
    </reaction>
</comment>
<name>U1HV32_ENDPU</name>
<dbReference type="OrthoDB" id="408743at2759"/>
<dbReference type="InterPro" id="IPR003819">
    <property type="entry name" value="TauD/TfdA-like"/>
</dbReference>
<dbReference type="eggNOG" id="KOG3889">
    <property type="taxonomic scope" value="Eukaryota"/>
</dbReference>
<evidence type="ECO:0000256" key="8">
    <source>
        <dbReference type="ARBA" id="ARBA00022964"/>
    </source>
</evidence>
<evidence type="ECO:0000259" key="19">
    <source>
        <dbReference type="Pfam" id="PF06155"/>
    </source>
</evidence>
<dbReference type="HOGENOM" id="CLU_021859_2_2_1"/>
<evidence type="ECO:0000313" key="20">
    <source>
        <dbReference type="EMBL" id="ERF74535.1"/>
    </source>
</evidence>
<dbReference type="PANTHER" id="PTHR10696:SF51">
    <property type="entry name" value="TRIMETHYLLYSINE DIOXYGENASE, MITOCHONDRIAL"/>
    <property type="match status" value="1"/>
</dbReference>
<comment type="function">
    <text evidence="14">Converts trimethyllysine (TML) into hydroxytrimethyllysine (HTML).</text>
</comment>
<evidence type="ECO:0000256" key="14">
    <source>
        <dbReference type="ARBA" id="ARBA00046008"/>
    </source>
</evidence>
<evidence type="ECO:0000256" key="7">
    <source>
        <dbReference type="ARBA" id="ARBA00022873"/>
    </source>
</evidence>
<evidence type="ECO:0000259" key="18">
    <source>
        <dbReference type="Pfam" id="PF02668"/>
    </source>
</evidence>
<dbReference type="InterPro" id="IPR038492">
    <property type="entry name" value="GBBH-like_N_sf"/>
</dbReference>
<evidence type="ECO:0000313" key="21">
    <source>
        <dbReference type="Proteomes" id="UP000019373"/>
    </source>
</evidence>
<evidence type="ECO:0000256" key="6">
    <source>
        <dbReference type="ARBA" id="ARBA00022723"/>
    </source>
</evidence>
<dbReference type="PANTHER" id="PTHR10696">
    <property type="entry name" value="GAMMA-BUTYROBETAINE HYDROXYLASE-RELATED"/>
    <property type="match status" value="1"/>
</dbReference>
<accession>U1HV32</accession>
<dbReference type="GO" id="GO:0005739">
    <property type="term" value="C:mitochondrion"/>
    <property type="evidence" value="ECO:0007669"/>
    <property type="project" value="TreeGrafter"/>
</dbReference>
<dbReference type="EC" id="1.14.11.8" evidence="5"/>
<dbReference type="FunFam" id="3.30.2020.30:FF:000002">
    <property type="entry name" value="Putative gamma-butyrobetaine dioxygenase"/>
    <property type="match status" value="1"/>
</dbReference>
<dbReference type="RefSeq" id="XP_007799823.1">
    <property type="nucleotide sequence ID" value="XM_007801632.1"/>
</dbReference>
<evidence type="ECO:0000256" key="15">
    <source>
        <dbReference type="ARBA" id="ARBA00049334"/>
    </source>
</evidence>
<evidence type="ECO:0000256" key="10">
    <source>
        <dbReference type="ARBA" id="ARBA00023004"/>
    </source>
</evidence>
<keyword evidence="7" id="KW-0124">Carnitine biosynthesis</keyword>
<dbReference type="Gene3D" id="3.60.130.10">
    <property type="entry name" value="Clavaminate synthase-like"/>
    <property type="match status" value="1"/>
</dbReference>
<comment type="cofactor">
    <cofactor evidence="2">
        <name>L-ascorbate</name>
        <dbReference type="ChEBI" id="CHEBI:38290"/>
    </cofactor>
</comment>
<sequence>MQSTASATLMRNYLAQPLGITLSSSLKAVTCPILKTHLARRQHGGSWSASHNPPLRFLYYSNKKKYSTKSGNRLRRSAPTDREQQSLLKTSPRSEYPLEGSVTEIEVPGRGTFPFSNLWLRDNCPCSICIHPQTRQRQHDSFEIPLSIGVETCSEDHEGLRIRWNNDGHESHYSWEWLRSWGGSFRPDNGPLEERSREWAHVDPSRPDHFPTVSFEEVMSSDKGVATWTKKIYQYGFSFVTDCPLTPSATRSLLERIAFVQHTHYGGFWDFSSSATPTDTAYTNQALAVHTDTTYLTVPCGLQMFHLLSHTDGSGGESLFVDGRAAATYLQDKHPSLRNYLHRQKILFHASGNAEVGELGNNTISPEGTEVLLGGRNTISYPPDEGTSGHKSGKTALGEIRTRIRWNNDDRDTQLWRSLESIERWYRAAREWTRILKMKEFEIRVQLKPGQPIIFDNWRYLHGRTAFSGNRRICGGYINMDDFLARYRMTNFGPRNGLRAAYFYEQKAKPDEPAPWHRA</sequence>
<comment type="similarity">
    <text evidence="4">Belongs to the gamma-BBH/TMLD family.</text>
</comment>
<dbReference type="CDD" id="cd00250">
    <property type="entry name" value="CAS_like"/>
    <property type="match status" value="1"/>
</dbReference>
<dbReference type="OMA" id="EKVCIQP"/>
<dbReference type="GeneID" id="19243786"/>
<dbReference type="EMBL" id="KE720873">
    <property type="protein sequence ID" value="ERF74535.1"/>
    <property type="molecule type" value="Genomic_DNA"/>
</dbReference>
<evidence type="ECO:0000256" key="16">
    <source>
        <dbReference type="ARBA" id="ARBA00071191"/>
    </source>
</evidence>
<dbReference type="InterPro" id="IPR042098">
    <property type="entry name" value="TauD-like_sf"/>
</dbReference>
<evidence type="ECO:0000256" key="1">
    <source>
        <dbReference type="ARBA" id="ARBA00001954"/>
    </source>
</evidence>
<keyword evidence="21" id="KW-1185">Reference proteome</keyword>
<keyword evidence="9" id="KW-0560">Oxidoreductase</keyword>
<dbReference type="AlphaFoldDB" id="U1HV32"/>
<gene>
    <name evidence="20" type="ORF">EPUS_08946</name>
</gene>